<dbReference type="SUPFAM" id="SSF103473">
    <property type="entry name" value="MFS general substrate transporter"/>
    <property type="match status" value="2"/>
</dbReference>
<dbReference type="PANTHER" id="PTHR23501">
    <property type="entry name" value="MAJOR FACILITATOR SUPERFAMILY"/>
    <property type="match status" value="1"/>
</dbReference>
<proteinExistence type="predicted"/>
<keyword evidence="4 6" id="KW-0472">Membrane</keyword>
<feature type="domain" description="Major facilitator superfamily (MFS) profile" evidence="7">
    <location>
        <begin position="18"/>
        <end position="491"/>
    </location>
</feature>
<feature type="transmembrane region" description="Helical" evidence="6">
    <location>
        <begin position="83"/>
        <end position="104"/>
    </location>
</feature>
<evidence type="ECO:0000256" key="1">
    <source>
        <dbReference type="ARBA" id="ARBA00004651"/>
    </source>
</evidence>
<evidence type="ECO:0000313" key="8">
    <source>
        <dbReference type="EMBL" id="MEE4547010.1"/>
    </source>
</evidence>
<dbReference type="PANTHER" id="PTHR23501:SF197">
    <property type="entry name" value="COMD"/>
    <property type="match status" value="1"/>
</dbReference>
<feature type="transmembrane region" description="Helical" evidence="6">
    <location>
        <begin position="395"/>
        <end position="421"/>
    </location>
</feature>
<feature type="transmembrane region" description="Helical" evidence="6">
    <location>
        <begin position="146"/>
        <end position="163"/>
    </location>
</feature>
<reference evidence="8 9" key="1">
    <citation type="submission" date="2023-12" db="EMBL/GenBank/DDBJ databases">
        <title>Streptomyces sp. V4-01.</title>
        <authorList>
            <person name="Somphong A."/>
            <person name="Phongsopitanun W."/>
        </authorList>
    </citation>
    <scope>NUCLEOTIDE SEQUENCE [LARGE SCALE GENOMIC DNA]</scope>
    <source>
        <strain evidence="8 9">V4-01</strain>
    </source>
</reference>
<feature type="transmembrane region" description="Helical" evidence="6">
    <location>
        <begin position="204"/>
        <end position="223"/>
    </location>
</feature>
<feature type="transmembrane region" description="Helical" evidence="6">
    <location>
        <begin position="468"/>
        <end position="486"/>
    </location>
</feature>
<dbReference type="Proteomes" id="UP001344658">
    <property type="component" value="Unassembled WGS sequence"/>
</dbReference>
<keyword evidence="3 6" id="KW-1133">Transmembrane helix</keyword>
<feature type="transmembrane region" description="Helical" evidence="6">
    <location>
        <begin position="53"/>
        <end position="71"/>
    </location>
</feature>
<dbReference type="PRINTS" id="PR01036">
    <property type="entry name" value="TCRTETB"/>
</dbReference>
<evidence type="ECO:0000256" key="2">
    <source>
        <dbReference type="ARBA" id="ARBA00022692"/>
    </source>
</evidence>
<feature type="region of interest" description="Disordered" evidence="5">
    <location>
        <begin position="499"/>
        <end position="527"/>
    </location>
</feature>
<feature type="transmembrane region" description="Helical" evidence="6">
    <location>
        <begin position="229"/>
        <end position="249"/>
    </location>
</feature>
<dbReference type="InterPro" id="IPR020846">
    <property type="entry name" value="MFS_dom"/>
</dbReference>
<organism evidence="8 9">
    <name type="scientific">Actinacidiphila polyblastidii</name>
    <dbReference type="NCBI Taxonomy" id="3110430"/>
    <lineage>
        <taxon>Bacteria</taxon>
        <taxon>Bacillati</taxon>
        <taxon>Actinomycetota</taxon>
        <taxon>Actinomycetes</taxon>
        <taxon>Kitasatosporales</taxon>
        <taxon>Streptomycetaceae</taxon>
        <taxon>Actinacidiphila</taxon>
    </lineage>
</organism>
<dbReference type="CDD" id="cd17502">
    <property type="entry name" value="MFS_Azr1_MDR_like"/>
    <property type="match status" value="1"/>
</dbReference>
<evidence type="ECO:0000313" key="9">
    <source>
        <dbReference type="Proteomes" id="UP001344658"/>
    </source>
</evidence>
<evidence type="ECO:0000259" key="7">
    <source>
        <dbReference type="PROSITE" id="PS50850"/>
    </source>
</evidence>
<evidence type="ECO:0000256" key="6">
    <source>
        <dbReference type="SAM" id="Phobius"/>
    </source>
</evidence>
<dbReference type="Pfam" id="PF07690">
    <property type="entry name" value="MFS_1"/>
    <property type="match status" value="2"/>
</dbReference>
<gene>
    <name evidence="8" type="ORF">V2S66_34225</name>
</gene>
<feature type="transmembrane region" description="Helical" evidence="6">
    <location>
        <begin position="169"/>
        <end position="192"/>
    </location>
</feature>
<dbReference type="RefSeq" id="WP_330800996.1">
    <property type="nucleotide sequence ID" value="NZ_JAZEWV010000070.1"/>
</dbReference>
<dbReference type="InterPro" id="IPR011701">
    <property type="entry name" value="MFS"/>
</dbReference>
<dbReference type="Gene3D" id="1.20.1250.20">
    <property type="entry name" value="MFS general substrate transporter like domains"/>
    <property type="match status" value="1"/>
</dbReference>
<evidence type="ECO:0000256" key="3">
    <source>
        <dbReference type="ARBA" id="ARBA00022989"/>
    </source>
</evidence>
<dbReference type="EMBL" id="JAZEWV010000070">
    <property type="protein sequence ID" value="MEE4547010.1"/>
    <property type="molecule type" value="Genomic_DNA"/>
</dbReference>
<dbReference type="PROSITE" id="PS50850">
    <property type="entry name" value="MFS"/>
    <property type="match status" value="1"/>
</dbReference>
<dbReference type="Gene3D" id="1.20.1720.10">
    <property type="entry name" value="Multidrug resistance protein D"/>
    <property type="match status" value="1"/>
</dbReference>
<accession>A0ABU7PME1</accession>
<sequence length="527" mass="53572">MSKAQQAPSPREGGVVAAMSALILAVLLAALDQTIVSTALPRIAEDLHGFDDIAWVSAAYLLASTAVTPLWGKLGDMFGRKRLYLASTTIFLAASVACGLARTLPELIGARVLQGVGGGGMIVLTFALVGDIVAPGERGRYQGMFGSVYGVASIVGPLLGGVFTDQLSWRWAFLINLPFGVVALAVAARALPAATRGARARIDYPGATLLAGIATGLVLVTSFGERWGWGSPAIIGLILATAALALLLLPVERRAAAPVLPPAMLGSRTVVFSSLIGFFANAAMFAVLVYLPTYLQIVHGVSATLSGVSMLPLVAGLVISQSLAGRWAAHAGRLRAILLAGLAANLAGLLLLGTIGGTTSTLVLSVYFLITGVGIGMVPMVVLTTVQNSVPAADLGAASAVVTFARSIGAAFGVAVFGTLLNTGFADRTRALPAAGGFDAARPDTIGRLPGALRETALDAFAHATAAGYLWMAPALAAGILLAVFLKPASRSSAGAAVATARVAEDDVRTDTGQADRDTGDKGPIAA</sequence>
<keyword evidence="2 6" id="KW-0812">Transmembrane</keyword>
<protein>
    <submittedName>
        <fullName evidence="8">MDR family MFS transporter</fullName>
    </submittedName>
</protein>
<feature type="transmembrane region" description="Helical" evidence="6">
    <location>
        <begin position="362"/>
        <end position="383"/>
    </location>
</feature>
<name>A0ABU7PME1_9ACTN</name>
<feature type="transmembrane region" description="Helical" evidence="6">
    <location>
        <begin position="297"/>
        <end position="324"/>
    </location>
</feature>
<evidence type="ECO:0000256" key="5">
    <source>
        <dbReference type="SAM" id="MobiDB-lite"/>
    </source>
</evidence>
<feature type="transmembrane region" description="Helical" evidence="6">
    <location>
        <begin position="116"/>
        <end position="134"/>
    </location>
</feature>
<feature type="compositionally biased region" description="Basic and acidic residues" evidence="5">
    <location>
        <begin position="503"/>
        <end position="521"/>
    </location>
</feature>
<feature type="transmembrane region" description="Helical" evidence="6">
    <location>
        <begin position="336"/>
        <end position="356"/>
    </location>
</feature>
<keyword evidence="9" id="KW-1185">Reference proteome</keyword>
<evidence type="ECO:0000256" key="4">
    <source>
        <dbReference type="ARBA" id="ARBA00023136"/>
    </source>
</evidence>
<comment type="caution">
    <text evidence="8">The sequence shown here is derived from an EMBL/GenBank/DDBJ whole genome shotgun (WGS) entry which is preliminary data.</text>
</comment>
<dbReference type="InterPro" id="IPR036259">
    <property type="entry name" value="MFS_trans_sf"/>
</dbReference>
<comment type="subcellular location">
    <subcellularLocation>
        <location evidence="1">Cell membrane</location>
        <topology evidence="1">Multi-pass membrane protein</topology>
    </subcellularLocation>
</comment>
<feature type="transmembrane region" description="Helical" evidence="6">
    <location>
        <begin position="270"/>
        <end position="291"/>
    </location>
</feature>